<keyword evidence="4" id="KW-0479">Metal-binding</keyword>
<keyword evidence="5 11" id="KW-0378">Hydrolase</keyword>
<feature type="domain" description="Peptidase M13 C-terminal" evidence="9">
    <location>
        <begin position="497"/>
        <end position="695"/>
    </location>
</feature>
<dbReference type="PANTHER" id="PTHR11733:SF167">
    <property type="entry name" value="FI17812P1-RELATED"/>
    <property type="match status" value="1"/>
</dbReference>
<organism evidence="11 12">
    <name type="scientific">Ceratocystis fimbriata f. sp. platani</name>
    <dbReference type="NCBI Taxonomy" id="88771"/>
    <lineage>
        <taxon>Eukaryota</taxon>
        <taxon>Fungi</taxon>
        <taxon>Dikarya</taxon>
        <taxon>Ascomycota</taxon>
        <taxon>Pezizomycotina</taxon>
        <taxon>Sordariomycetes</taxon>
        <taxon>Hypocreomycetidae</taxon>
        <taxon>Microascales</taxon>
        <taxon>Ceratocystidaceae</taxon>
        <taxon>Ceratocystis</taxon>
    </lineage>
</organism>
<keyword evidence="7" id="KW-0482">Metalloprotease</keyword>
<sequence>MKFGSILTPGLIAHAVNGQTGSSPPGDDAISASTPDSEYCTTPACLRIAEEFRSNLAPNYADIDPCNNFEELACGGWRLKHDFKPDHSTINTIDLIEDRMVEVNRQAVEGPLPASIDPNSQDAKNFYKMKAIYNACMDVETMKNIGIEPLKKVLAEVDNTDTIKDALLILLKHDTSGLVLIGPQIDDKNPDAVSIGITPPTNLGMPSRDHFKLLAVSYMYSQIMVEVLSKLYPETTSKTLDDLYELDSSIAFATANERERNEIKGQYRGITLEEVDKIIPGLSDIINSLTPEGVATPRIIMHHPRYFYELHDLLIKASPDVLKAYFRWRLIVSYEPFIEHESLQPLKDFNKEFAETEREAYCVDHINDSVDGIMNRFFIEKGFSPEAKTMADKLVADLKGAYIEKFKTVDWMDGQSSDRAIKKLVNMDEKIAYSTLSPNITNPDDLAHMYRYSVVDDKTHFENEVSLRQMRFKMQWEAVGKPTDRNEWQYSPNDASTYYQIGGNELVLPAGLMQFPIFDAEAPAYITYGGYGSMVGSEMTHAFDSIGQQFDEHGAYSETTSWWTPETIDAFNERAQCFVGQYSKFNLPSTREDEVIFNVNGKLTKDVNIADAAGLSIAYQSWKKLNSGKDQKLPELQFTPDQLFFLSFANARCSKDRTPPSVAARRPFAPFWARVSGTLANSEDFLKAFDCPVKEPTCKIW</sequence>
<dbReference type="GO" id="GO:0046872">
    <property type="term" value="F:metal ion binding"/>
    <property type="evidence" value="ECO:0007669"/>
    <property type="project" value="UniProtKB-KW"/>
</dbReference>
<evidence type="ECO:0000313" key="12">
    <source>
        <dbReference type="Proteomes" id="UP000034841"/>
    </source>
</evidence>
<keyword evidence="12" id="KW-1185">Reference proteome</keyword>
<evidence type="ECO:0000259" key="9">
    <source>
        <dbReference type="Pfam" id="PF01431"/>
    </source>
</evidence>
<accession>A0A0F8CQW0</accession>
<dbReference type="InterPro" id="IPR018497">
    <property type="entry name" value="Peptidase_M13_C"/>
</dbReference>
<comment type="caution">
    <text evidence="11">The sequence shown here is derived from an EMBL/GenBank/DDBJ whole genome shotgun (WGS) entry which is preliminary data.</text>
</comment>
<dbReference type="Gene3D" id="3.40.390.10">
    <property type="entry name" value="Collagenase (Catalytic Domain)"/>
    <property type="match status" value="1"/>
</dbReference>
<dbReference type="EMBL" id="LBBL01000277">
    <property type="protein sequence ID" value="KKF93132.1"/>
    <property type="molecule type" value="Genomic_DNA"/>
</dbReference>
<reference evidence="11 12" key="1">
    <citation type="submission" date="2015-04" db="EMBL/GenBank/DDBJ databases">
        <title>Genome sequence of Ceratocystis platani, a major pathogen of plane trees.</title>
        <authorList>
            <person name="Belbahri L."/>
        </authorList>
    </citation>
    <scope>NUCLEOTIDE SEQUENCE [LARGE SCALE GENOMIC DNA]</scope>
    <source>
        <strain evidence="11 12">CFO</strain>
    </source>
</reference>
<dbReference type="Pfam" id="PF05649">
    <property type="entry name" value="Peptidase_M13_N"/>
    <property type="match status" value="1"/>
</dbReference>
<comment type="similarity">
    <text evidence="2">Belongs to the peptidase M13 family.</text>
</comment>
<dbReference type="PROSITE" id="PS51885">
    <property type="entry name" value="NEPRILYSIN"/>
    <property type="match status" value="1"/>
</dbReference>
<dbReference type="AlphaFoldDB" id="A0A0F8CQW0"/>
<dbReference type="Proteomes" id="UP000034841">
    <property type="component" value="Unassembled WGS sequence"/>
</dbReference>
<dbReference type="EC" id="3.4.24.11" evidence="11"/>
<keyword evidence="3" id="KW-0645">Protease</keyword>
<evidence type="ECO:0000256" key="8">
    <source>
        <dbReference type="SAM" id="MobiDB-lite"/>
    </source>
</evidence>
<dbReference type="PRINTS" id="PR00786">
    <property type="entry name" value="NEPRILYSIN"/>
</dbReference>
<feature type="domain" description="Peptidase M13 N-terminal" evidence="10">
    <location>
        <begin position="65"/>
        <end position="433"/>
    </location>
</feature>
<evidence type="ECO:0000256" key="7">
    <source>
        <dbReference type="ARBA" id="ARBA00023049"/>
    </source>
</evidence>
<dbReference type="GO" id="GO:0005886">
    <property type="term" value="C:plasma membrane"/>
    <property type="evidence" value="ECO:0007669"/>
    <property type="project" value="TreeGrafter"/>
</dbReference>
<evidence type="ECO:0000313" key="11">
    <source>
        <dbReference type="EMBL" id="KKF93132.1"/>
    </source>
</evidence>
<name>A0A0F8CQW0_CERFI</name>
<dbReference type="InterPro" id="IPR024079">
    <property type="entry name" value="MetalloPept_cat_dom_sf"/>
</dbReference>
<dbReference type="OrthoDB" id="6475849at2759"/>
<proteinExistence type="inferred from homology"/>
<dbReference type="GO" id="GO:0004222">
    <property type="term" value="F:metalloendopeptidase activity"/>
    <property type="evidence" value="ECO:0007669"/>
    <property type="project" value="UniProtKB-EC"/>
</dbReference>
<evidence type="ECO:0000256" key="1">
    <source>
        <dbReference type="ARBA" id="ARBA00001947"/>
    </source>
</evidence>
<evidence type="ECO:0000256" key="4">
    <source>
        <dbReference type="ARBA" id="ARBA00022723"/>
    </source>
</evidence>
<protein>
    <submittedName>
        <fullName evidence="11">Membrane metallo-endopeptidase-like 1 soluble form</fullName>
        <ecNumber evidence="11">3.4.24.11</ecNumber>
    </submittedName>
</protein>
<evidence type="ECO:0000256" key="3">
    <source>
        <dbReference type="ARBA" id="ARBA00022670"/>
    </source>
</evidence>
<dbReference type="GO" id="GO:0016485">
    <property type="term" value="P:protein processing"/>
    <property type="evidence" value="ECO:0007669"/>
    <property type="project" value="TreeGrafter"/>
</dbReference>
<dbReference type="PANTHER" id="PTHR11733">
    <property type="entry name" value="ZINC METALLOPROTEASE FAMILY M13 NEPRILYSIN-RELATED"/>
    <property type="match status" value="1"/>
</dbReference>
<dbReference type="InterPro" id="IPR000718">
    <property type="entry name" value="Peptidase_M13"/>
</dbReference>
<evidence type="ECO:0000256" key="2">
    <source>
        <dbReference type="ARBA" id="ARBA00007357"/>
    </source>
</evidence>
<dbReference type="InterPro" id="IPR042089">
    <property type="entry name" value="Peptidase_M13_dom_2"/>
</dbReference>
<dbReference type="CDD" id="cd08662">
    <property type="entry name" value="M13"/>
    <property type="match status" value="1"/>
</dbReference>
<keyword evidence="6" id="KW-0862">Zinc</keyword>
<dbReference type="SUPFAM" id="SSF55486">
    <property type="entry name" value="Metalloproteases ('zincins'), catalytic domain"/>
    <property type="match status" value="1"/>
</dbReference>
<gene>
    <name evidence="11" type="primary">Mmel1</name>
    <name evidence="11" type="ORF">CFO_g4513</name>
</gene>
<comment type="cofactor">
    <cofactor evidence="1">
        <name>Zn(2+)</name>
        <dbReference type="ChEBI" id="CHEBI:29105"/>
    </cofactor>
</comment>
<feature type="region of interest" description="Disordered" evidence="8">
    <location>
        <begin position="17"/>
        <end position="36"/>
    </location>
</feature>
<evidence type="ECO:0000256" key="6">
    <source>
        <dbReference type="ARBA" id="ARBA00022833"/>
    </source>
</evidence>
<evidence type="ECO:0000256" key="5">
    <source>
        <dbReference type="ARBA" id="ARBA00022801"/>
    </source>
</evidence>
<dbReference type="Pfam" id="PF01431">
    <property type="entry name" value="Peptidase_M13"/>
    <property type="match status" value="1"/>
</dbReference>
<dbReference type="Gene3D" id="1.10.1380.10">
    <property type="entry name" value="Neutral endopeptidase , domain2"/>
    <property type="match status" value="1"/>
</dbReference>
<dbReference type="InterPro" id="IPR008753">
    <property type="entry name" value="Peptidase_M13_N"/>
</dbReference>
<evidence type="ECO:0000259" key="10">
    <source>
        <dbReference type="Pfam" id="PF05649"/>
    </source>
</evidence>